<dbReference type="RefSeq" id="WP_224125623.1">
    <property type="nucleotide sequence ID" value="NZ_JAIQZJ010000029.1"/>
</dbReference>
<feature type="domain" description="RNA polymerase sigma-70 region 2" evidence="6">
    <location>
        <begin position="22"/>
        <end position="88"/>
    </location>
</feature>
<dbReference type="InterPro" id="IPR013324">
    <property type="entry name" value="RNA_pol_sigma_r3/r4-like"/>
</dbReference>
<dbReference type="InterPro" id="IPR007627">
    <property type="entry name" value="RNA_pol_sigma70_r2"/>
</dbReference>
<evidence type="ECO:0000256" key="4">
    <source>
        <dbReference type="ARBA" id="ARBA00023125"/>
    </source>
</evidence>
<organism evidence="8 9">
    <name type="scientific">Nocardioides mangrovi</name>
    <dbReference type="NCBI Taxonomy" id="2874580"/>
    <lineage>
        <taxon>Bacteria</taxon>
        <taxon>Bacillati</taxon>
        <taxon>Actinomycetota</taxon>
        <taxon>Actinomycetes</taxon>
        <taxon>Propionibacteriales</taxon>
        <taxon>Nocardioidaceae</taxon>
        <taxon>Nocardioides</taxon>
    </lineage>
</organism>
<evidence type="ECO:0000256" key="5">
    <source>
        <dbReference type="ARBA" id="ARBA00023163"/>
    </source>
</evidence>
<keyword evidence="5" id="KW-0804">Transcription</keyword>
<dbReference type="InterPro" id="IPR013325">
    <property type="entry name" value="RNA_pol_sigma_r2"/>
</dbReference>
<protein>
    <submittedName>
        <fullName evidence="8">SigE family RNA polymerase sigma factor</fullName>
    </submittedName>
</protein>
<dbReference type="CDD" id="cd06171">
    <property type="entry name" value="Sigma70_r4"/>
    <property type="match status" value="1"/>
</dbReference>
<dbReference type="EMBL" id="JAIQZJ010000029">
    <property type="protein sequence ID" value="MBZ5741325.1"/>
    <property type="molecule type" value="Genomic_DNA"/>
</dbReference>
<dbReference type="InterPro" id="IPR039425">
    <property type="entry name" value="RNA_pol_sigma-70-like"/>
</dbReference>
<keyword evidence="4" id="KW-0238">DNA-binding</keyword>
<proteinExistence type="inferred from homology"/>
<keyword evidence="9" id="KW-1185">Reference proteome</keyword>
<evidence type="ECO:0000256" key="2">
    <source>
        <dbReference type="ARBA" id="ARBA00023015"/>
    </source>
</evidence>
<dbReference type="InterPro" id="IPR014325">
    <property type="entry name" value="RNA_pol_sigma-E_actinobac"/>
</dbReference>
<gene>
    <name evidence="8" type="ORF">K8U61_24410</name>
</gene>
<evidence type="ECO:0000313" key="8">
    <source>
        <dbReference type="EMBL" id="MBZ5741325.1"/>
    </source>
</evidence>
<evidence type="ECO:0000259" key="6">
    <source>
        <dbReference type="Pfam" id="PF04542"/>
    </source>
</evidence>
<dbReference type="NCBIfam" id="TIGR02937">
    <property type="entry name" value="sigma70-ECF"/>
    <property type="match status" value="1"/>
</dbReference>
<evidence type="ECO:0000256" key="1">
    <source>
        <dbReference type="ARBA" id="ARBA00010641"/>
    </source>
</evidence>
<accession>A0ABS7UJX2</accession>
<feature type="domain" description="RNA polymerase sigma factor 70 region 4 type 2" evidence="7">
    <location>
        <begin position="111"/>
        <end position="163"/>
    </location>
</feature>
<dbReference type="Pfam" id="PF04542">
    <property type="entry name" value="Sigma70_r2"/>
    <property type="match status" value="1"/>
</dbReference>
<dbReference type="InterPro" id="IPR036388">
    <property type="entry name" value="WH-like_DNA-bd_sf"/>
</dbReference>
<evidence type="ECO:0000313" key="9">
    <source>
        <dbReference type="Proteomes" id="UP000780875"/>
    </source>
</evidence>
<evidence type="ECO:0000256" key="3">
    <source>
        <dbReference type="ARBA" id="ARBA00023082"/>
    </source>
</evidence>
<dbReference type="InterPro" id="IPR013249">
    <property type="entry name" value="RNA_pol_sigma70_r4_t2"/>
</dbReference>
<dbReference type="PANTHER" id="PTHR43133:SF50">
    <property type="entry name" value="ECF RNA POLYMERASE SIGMA FACTOR SIGM"/>
    <property type="match status" value="1"/>
</dbReference>
<evidence type="ECO:0000259" key="7">
    <source>
        <dbReference type="Pfam" id="PF08281"/>
    </source>
</evidence>
<dbReference type="SUPFAM" id="SSF88659">
    <property type="entry name" value="Sigma3 and sigma4 domains of RNA polymerase sigma factors"/>
    <property type="match status" value="1"/>
</dbReference>
<dbReference type="Gene3D" id="1.10.10.10">
    <property type="entry name" value="Winged helix-like DNA-binding domain superfamily/Winged helix DNA-binding domain"/>
    <property type="match status" value="1"/>
</dbReference>
<dbReference type="Proteomes" id="UP000780875">
    <property type="component" value="Unassembled WGS sequence"/>
</dbReference>
<keyword evidence="3" id="KW-0731">Sigma factor</keyword>
<dbReference type="NCBIfam" id="TIGR02983">
    <property type="entry name" value="SigE-fam_strep"/>
    <property type="match status" value="1"/>
</dbReference>
<comment type="similarity">
    <text evidence="1">Belongs to the sigma-70 factor family. ECF subfamily.</text>
</comment>
<name>A0ABS7UJX2_9ACTN</name>
<dbReference type="Gene3D" id="1.10.1740.10">
    <property type="match status" value="1"/>
</dbReference>
<reference evidence="8 9" key="1">
    <citation type="submission" date="2021-09" db="EMBL/GenBank/DDBJ databases">
        <title>Whole genome sequence of Nocardioides sp. GBK3QG-3.</title>
        <authorList>
            <person name="Tuo L."/>
        </authorList>
    </citation>
    <scope>NUCLEOTIDE SEQUENCE [LARGE SCALE GENOMIC DNA]</scope>
    <source>
        <strain evidence="8 9">GBK3QG-3</strain>
    </source>
</reference>
<dbReference type="Pfam" id="PF08281">
    <property type="entry name" value="Sigma70_r4_2"/>
    <property type="match status" value="1"/>
</dbReference>
<keyword evidence="2" id="KW-0805">Transcription regulation</keyword>
<dbReference type="InterPro" id="IPR014284">
    <property type="entry name" value="RNA_pol_sigma-70_dom"/>
</dbReference>
<comment type="caution">
    <text evidence="8">The sequence shown here is derived from an EMBL/GenBank/DDBJ whole genome shotgun (WGS) entry which is preliminary data.</text>
</comment>
<dbReference type="PANTHER" id="PTHR43133">
    <property type="entry name" value="RNA POLYMERASE ECF-TYPE SIGMA FACTO"/>
    <property type="match status" value="1"/>
</dbReference>
<sequence>MKTELLDEAVTVAHRPATFEELVAATGDRMLRTAVLLTGDRHAAEDLVQSAYAQAFARWRLVSRAENPTAYVRAILTRVFLSDRRRKRVAELPLLDGVDAPAATGDATLRLSLLDALATLPPTDRAVLVLRYFHDLPVAEVATQTGLSESACRTRASRALARLRTHFPDLADHEGEDPR</sequence>
<dbReference type="SUPFAM" id="SSF88946">
    <property type="entry name" value="Sigma2 domain of RNA polymerase sigma factors"/>
    <property type="match status" value="1"/>
</dbReference>